<dbReference type="Proteomes" id="UP000324689">
    <property type="component" value="Unassembled WGS sequence"/>
</dbReference>
<reference evidence="2 3" key="1">
    <citation type="submission" date="2018-09" db="EMBL/GenBank/DDBJ databases">
        <title>Evolutionary history of phycoerythrin pigmentation in the water bloom-forming cyanobacterium Microcystis aeruginosa.</title>
        <authorList>
            <person name="Tanabe Y."/>
            <person name="Tanabe Y."/>
            <person name="Yamaguchi H."/>
        </authorList>
    </citation>
    <scope>NUCLEOTIDE SEQUENCE [LARGE SCALE GENOMIC DNA]</scope>
    <source>
        <strain evidence="2 3">NIES-2521</strain>
    </source>
</reference>
<evidence type="ECO:0000313" key="3">
    <source>
        <dbReference type="Proteomes" id="UP000324689"/>
    </source>
</evidence>
<dbReference type="GO" id="GO:0003677">
    <property type="term" value="F:DNA binding"/>
    <property type="evidence" value="ECO:0007669"/>
    <property type="project" value="InterPro"/>
</dbReference>
<evidence type="ECO:0000259" key="1">
    <source>
        <dbReference type="SMART" id="SM01321"/>
    </source>
</evidence>
<dbReference type="EMBL" id="BHVQ01000016">
    <property type="protein sequence ID" value="GCA79744.1"/>
    <property type="molecule type" value="Genomic_DNA"/>
</dbReference>
<gene>
    <name evidence="2" type="ORF">MiTs_01739</name>
</gene>
<dbReference type="GO" id="GO:0004803">
    <property type="term" value="F:transposase activity"/>
    <property type="evidence" value="ECO:0007669"/>
    <property type="project" value="InterPro"/>
</dbReference>
<name>A0A5A5RT86_MICAE</name>
<accession>A0A5A5RT86</accession>
<feature type="domain" description="Transposase IS200-like" evidence="1">
    <location>
        <begin position="41"/>
        <end position="158"/>
    </location>
</feature>
<dbReference type="InterPro" id="IPR002686">
    <property type="entry name" value="Transposase_17"/>
</dbReference>
<dbReference type="PANTHER" id="PTHR34322">
    <property type="entry name" value="TRANSPOSASE, Y1_TNP DOMAIN-CONTAINING"/>
    <property type="match status" value="1"/>
</dbReference>
<dbReference type="Gene3D" id="3.30.70.1290">
    <property type="entry name" value="Transposase IS200-like"/>
    <property type="match status" value="1"/>
</dbReference>
<dbReference type="AlphaFoldDB" id="A0A5A5RT86"/>
<dbReference type="PANTHER" id="PTHR34322:SF2">
    <property type="entry name" value="TRANSPOSASE IS200-LIKE DOMAIN-CONTAINING PROTEIN"/>
    <property type="match status" value="1"/>
</dbReference>
<dbReference type="SMART" id="SM01321">
    <property type="entry name" value="Y1_Tnp"/>
    <property type="match status" value="1"/>
</dbReference>
<dbReference type="Pfam" id="PF01797">
    <property type="entry name" value="Y1_Tnp"/>
    <property type="match status" value="1"/>
</dbReference>
<organism evidence="2 3">
    <name type="scientific">Microcystis aeruginosa NIES-2521</name>
    <dbReference type="NCBI Taxonomy" id="2303983"/>
    <lineage>
        <taxon>Bacteria</taxon>
        <taxon>Bacillati</taxon>
        <taxon>Cyanobacteriota</taxon>
        <taxon>Cyanophyceae</taxon>
        <taxon>Oscillatoriophycideae</taxon>
        <taxon>Chroococcales</taxon>
        <taxon>Microcystaceae</taxon>
        <taxon>Microcystis</taxon>
    </lineage>
</organism>
<sequence length="295" mass="34225">MLTDKSCGQDKDSGIFLLGVIFYKSSRGKIRKMSRAKRELIPGYSYHITIRCNNREFRLTRLECRQVLLYAIKKAIEKYGFKLYALCVMSNHIHYLIEPKDAEDLPKIMHWLNWYTAMCFNRMLNRTGHFWEKRYHSSGFPTTDTKRALNTLRYIHANPKAAGVQVGFFYDFSDYGVYDRLGDDGLTTWHPAFLSLGETLEECAAKYRGFCKKYRPRPKPETRNHWGSKLLAGIKPKKRSKKSSPGQLSLWWEEWEEVTPEILAVADQFVFANAYNPRVAGDILQSCRRPDGGPG</sequence>
<comment type="caution">
    <text evidence="2">The sequence shown here is derived from an EMBL/GenBank/DDBJ whole genome shotgun (WGS) entry which is preliminary data.</text>
</comment>
<evidence type="ECO:0000313" key="2">
    <source>
        <dbReference type="EMBL" id="GCA79744.1"/>
    </source>
</evidence>
<proteinExistence type="predicted"/>
<dbReference type="InterPro" id="IPR036515">
    <property type="entry name" value="Transposase_17_sf"/>
</dbReference>
<dbReference type="SUPFAM" id="SSF143422">
    <property type="entry name" value="Transposase IS200-like"/>
    <property type="match status" value="1"/>
</dbReference>
<protein>
    <recommendedName>
        <fullName evidence="1">Transposase IS200-like domain-containing protein</fullName>
    </recommendedName>
</protein>
<dbReference type="GO" id="GO:0006313">
    <property type="term" value="P:DNA transposition"/>
    <property type="evidence" value="ECO:0007669"/>
    <property type="project" value="InterPro"/>
</dbReference>